<evidence type="ECO:0000313" key="2">
    <source>
        <dbReference type="Proteomes" id="UP000570166"/>
    </source>
</evidence>
<keyword evidence="2" id="KW-1185">Reference proteome</keyword>
<comment type="caution">
    <text evidence="1">The sequence shown here is derived from an EMBL/GenBank/DDBJ whole genome shotgun (WGS) entry which is preliminary data.</text>
</comment>
<proteinExistence type="predicted"/>
<sequence length="218" mass="23870">MANSRMPAVRAETGVVREVEGREIGIERVYHVPDIHPHGLGPWRDEPDKITWHDADTGLGCIVRRATEGHLEGFVGVDPGHPLHGFHHDALGSGFDIAVHGGLDYSRPCDDGPEERSVCHPDEVVHRGRARAHGAARRWWFGFSADQPYDLVPRKAAGIRRGDEALTRPKVYRTIDYMIGECRALAAQLDAIANGLPLPVRASVPPVGLDPDRAGDGR</sequence>
<reference evidence="1 2" key="1">
    <citation type="submission" date="2020-07" db="EMBL/GenBank/DDBJ databases">
        <authorList>
            <person name="Sun Q."/>
        </authorList>
    </citation>
    <scope>NUCLEOTIDE SEQUENCE [LARGE SCALE GENOMIC DNA]</scope>
    <source>
        <strain evidence="1 2">CGMCC 1.13654</strain>
    </source>
</reference>
<name>A0A838L9F5_9SPHN</name>
<accession>A0A838L9F5</accession>
<dbReference type="RefSeq" id="WP_160362869.1">
    <property type="nucleotide sequence ID" value="NZ_JACEIB010000026.1"/>
</dbReference>
<protein>
    <submittedName>
        <fullName evidence="1">Uncharacterized protein</fullName>
    </submittedName>
</protein>
<dbReference type="Proteomes" id="UP000570166">
    <property type="component" value="Unassembled WGS sequence"/>
</dbReference>
<dbReference type="AlphaFoldDB" id="A0A838L9F5"/>
<organism evidence="1 2">
    <name type="scientific">Sphingomonas chungangi</name>
    <dbReference type="NCBI Taxonomy" id="2683589"/>
    <lineage>
        <taxon>Bacteria</taxon>
        <taxon>Pseudomonadati</taxon>
        <taxon>Pseudomonadota</taxon>
        <taxon>Alphaproteobacteria</taxon>
        <taxon>Sphingomonadales</taxon>
        <taxon>Sphingomonadaceae</taxon>
        <taxon>Sphingomonas</taxon>
    </lineage>
</organism>
<evidence type="ECO:0000313" key="1">
    <source>
        <dbReference type="EMBL" id="MBA2935657.1"/>
    </source>
</evidence>
<dbReference type="EMBL" id="JACEIB010000026">
    <property type="protein sequence ID" value="MBA2935657.1"/>
    <property type="molecule type" value="Genomic_DNA"/>
</dbReference>
<gene>
    <name evidence="1" type="ORF">HZF05_16355</name>
</gene>